<dbReference type="Proteomes" id="UP000438914">
    <property type="component" value="Unassembled WGS sequence"/>
</dbReference>
<dbReference type="RefSeq" id="WP_154534571.1">
    <property type="nucleotide sequence ID" value="NZ_VUNG01000025.1"/>
</dbReference>
<sequence>MRKLLFLFFTICCLPMMAQAQKNDADSTSFKGYLYNKEYNVYLQIDFYHQNVIVPRQEVYGEMAGYFGDCQDGRKWLFTSATIKNDHIAEIEIINDYGSEDLKATLTKVNDSTFVLHQGEGSTIKIARNRKWVKMPKDLTFSKR</sequence>
<evidence type="ECO:0000313" key="3">
    <source>
        <dbReference type="Proteomes" id="UP000438914"/>
    </source>
</evidence>
<evidence type="ECO:0000256" key="1">
    <source>
        <dbReference type="SAM" id="SignalP"/>
    </source>
</evidence>
<gene>
    <name evidence="2" type="ORF">FYJ73_09970</name>
</gene>
<organism evidence="2 3">
    <name type="scientific">Hallella mizrahii</name>
    <dbReference type="NCBI Taxonomy" id="2606637"/>
    <lineage>
        <taxon>Bacteria</taxon>
        <taxon>Pseudomonadati</taxon>
        <taxon>Bacteroidota</taxon>
        <taxon>Bacteroidia</taxon>
        <taxon>Bacteroidales</taxon>
        <taxon>Prevotellaceae</taxon>
        <taxon>Hallella</taxon>
    </lineage>
</organism>
<keyword evidence="3" id="KW-1185">Reference proteome</keyword>
<dbReference type="AlphaFoldDB" id="A0A7K0KGC9"/>
<evidence type="ECO:0000313" key="2">
    <source>
        <dbReference type="EMBL" id="MST84987.1"/>
    </source>
</evidence>
<feature type="signal peptide" evidence="1">
    <location>
        <begin position="1"/>
        <end position="20"/>
    </location>
</feature>
<reference evidence="2 3" key="1">
    <citation type="submission" date="2019-08" db="EMBL/GenBank/DDBJ databases">
        <title>In-depth cultivation of the pig gut microbiome towards novel bacterial diversity and tailored functional studies.</title>
        <authorList>
            <person name="Wylensek D."/>
            <person name="Hitch T.C.A."/>
            <person name="Clavel T."/>
        </authorList>
    </citation>
    <scope>NUCLEOTIDE SEQUENCE [LARGE SCALE GENOMIC DNA]</scope>
    <source>
        <strain evidence="2 3">LKV-178-WT-2A</strain>
    </source>
</reference>
<dbReference type="EMBL" id="VUNG01000025">
    <property type="protein sequence ID" value="MST84987.1"/>
    <property type="molecule type" value="Genomic_DNA"/>
</dbReference>
<comment type="caution">
    <text evidence="2">The sequence shown here is derived from an EMBL/GenBank/DDBJ whole genome shotgun (WGS) entry which is preliminary data.</text>
</comment>
<name>A0A7K0KGC9_9BACT</name>
<accession>A0A7K0KGC9</accession>
<feature type="chain" id="PRO_5029882401" evidence="1">
    <location>
        <begin position="21"/>
        <end position="144"/>
    </location>
</feature>
<proteinExistence type="predicted"/>
<keyword evidence="1" id="KW-0732">Signal</keyword>
<protein>
    <submittedName>
        <fullName evidence="2">Uncharacterized protein</fullName>
    </submittedName>
</protein>